<reference evidence="2 3" key="1">
    <citation type="journal article" date="2015" name="Nature">
        <title>rRNA introns, odd ribosomes, and small enigmatic genomes across a large radiation of phyla.</title>
        <authorList>
            <person name="Brown C.T."/>
            <person name="Hug L.A."/>
            <person name="Thomas B.C."/>
            <person name="Sharon I."/>
            <person name="Castelle C.J."/>
            <person name="Singh A."/>
            <person name="Wilkins M.J."/>
            <person name="Williams K.H."/>
            <person name="Banfield J.F."/>
        </authorList>
    </citation>
    <scope>NUCLEOTIDE SEQUENCE [LARGE SCALE GENOMIC DNA]</scope>
</reference>
<proteinExistence type="predicted"/>
<dbReference type="Proteomes" id="UP000033841">
    <property type="component" value="Unassembled WGS sequence"/>
</dbReference>
<feature type="transmembrane region" description="Helical" evidence="1">
    <location>
        <begin position="81"/>
        <end position="101"/>
    </location>
</feature>
<dbReference type="AlphaFoldDB" id="A0A0G0LLP3"/>
<keyword evidence="1" id="KW-0472">Membrane</keyword>
<evidence type="ECO:0000313" key="3">
    <source>
        <dbReference type="Proteomes" id="UP000033841"/>
    </source>
</evidence>
<sequence>MAIRKKLIKRLKRIQEELNIPHIPITRLENLSIETRKAFDESIKYLMVKRGLFKKVKVRRDYLKLWRHRENQIVLPINWRYILSIPFIYGMIVPAIVWNLGLEIYHQICFRLYGIPLVDAEKYFIYDRQLMSYLNWWEKINCYYCSYVNNLISYSSEIGGRTERYWCPIKYFRRVNNAHSQYPKFIDGKNKDEIYEKWGLLRNFSDIDK</sequence>
<gene>
    <name evidence="2" type="ORF">UT14_C0007G0004</name>
</gene>
<organism evidence="2 3">
    <name type="scientific">Candidatus Shapirobacteria bacterium GW2011_GWE1_38_92</name>
    <dbReference type="NCBI Taxonomy" id="1618489"/>
    <lineage>
        <taxon>Bacteria</taxon>
        <taxon>Candidatus Shapironibacteriota</taxon>
    </lineage>
</organism>
<evidence type="ECO:0000313" key="2">
    <source>
        <dbReference type="EMBL" id="KKQ91962.1"/>
    </source>
</evidence>
<accession>A0A0G0LLP3</accession>
<name>A0A0G0LLP3_9BACT</name>
<protein>
    <submittedName>
        <fullName evidence="2">Uncharacterized protein</fullName>
    </submittedName>
</protein>
<keyword evidence="1" id="KW-0812">Transmembrane</keyword>
<comment type="caution">
    <text evidence="2">The sequence shown here is derived from an EMBL/GenBank/DDBJ whole genome shotgun (WGS) entry which is preliminary data.</text>
</comment>
<keyword evidence="1" id="KW-1133">Transmembrane helix</keyword>
<evidence type="ECO:0000256" key="1">
    <source>
        <dbReference type="SAM" id="Phobius"/>
    </source>
</evidence>
<dbReference type="EMBL" id="LBVR01000007">
    <property type="protein sequence ID" value="KKQ91962.1"/>
    <property type="molecule type" value="Genomic_DNA"/>
</dbReference>